<dbReference type="InParanoid" id="A0A2P6MM68"/>
<keyword evidence="2" id="KW-0479">Metal-binding</keyword>
<dbReference type="InterPro" id="IPR002328">
    <property type="entry name" value="ADH_Zn_CS"/>
</dbReference>
<dbReference type="InterPro" id="IPR013154">
    <property type="entry name" value="ADH-like_N"/>
</dbReference>
<dbReference type="Gene3D" id="3.90.180.10">
    <property type="entry name" value="Medium-chain alcohol dehydrogenases, catalytic domain"/>
    <property type="match status" value="1"/>
</dbReference>
<comment type="caution">
    <text evidence="6">The sequence shown here is derived from an EMBL/GenBank/DDBJ whole genome shotgun (WGS) entry which is preliminary data.</text>
</comment>
<evidence type="ECO:0000256" key="1">
    <source>
        <dbReference type="ARBA" id="ARBA00001947"/>
    </source>
</evidence>
<dbReference type="CDD" id="cd08283">
    <property type="entry name" value="FDH_like_1"/>
    <property type="match status" value="1"/>
</dbReference>
<dbReference type="PANTHER" id="PTHR42813:SF1">
    <property type="entry name" value="DEHYDROGENASE, PUTATIVE (AFU_ORTHOLOGUE AFUA_5G03930)-RELATED"/>
    <property type="match status" value="1"/>
</dbReference>
<dbReference type="OrthoDB" id="256333at2759"/>
<dbReference type="PANTHER" id="PTHR42813">
    <property type="entry name" value="ZINC-TYPE ALCOHOL DEHYDROGENASE-LIKE"/>
    <property type="match status" value="1"/>
</dbReference>
<keyword evidence="4" id="KW-0560">Oxidoreductase</keyword>
<gene>
    <name evidence="6" type="ORF">PROFUN_07695</name>
</gene>
<dbReference type="Proteomes" id="UP000241769">
    <property type="component" value="Unassembled WGS sequence"/>
</dbReference>
<evidence type="ECO:0000313" key="6">
    <source>
        <dbReference type="EMBL" id="PRP72795.1"/>
    </source>
</evidence>
<evidence type="ECO:0000256" key="4">
    <source>
        <dbReference type="ARBA" id="ARBA00023002"/>
    </source>
</evidence>
<proteinExistence type="predicted"/>
<feature type="domain" description="Alcohol dehydrogenase-like N-terminal" evidence="5">
    <location>
        <begin position="58"/>
        <end position="187"/>
    </location>
</feature>
<dbReference type="SUPFAM" id="SSF50129">
    <property type="entry name" value="GroES-like"/>
    <property type="match status" value="1"/>
</dbReference>
<comment type="cofactor">
    <cofactor evidence="1">
        <name>Zn(2+)</name>
        <dbReference type="ChEBI" id="CHEBI:29105"/>
    </cofactor>
</comment>
<evidence type="ECO:0000259" key="5">
    <source>
        <dbReference type="Pfam" id="PF08240"/>
    </source>
</evidence>
<protein>
    <recommendedName>
        <fullName evidence="5">Alcohol dehydrogenase-like N-terminal domain-containing protein</fullName>
    </recommendedName>
</protein>
<sequence length="429" mass="47059">MALNALSKAASSMLGKAETSTPIIPQTDASRPMGALVWKGAKNVEYKSMPRPLITDTTDIVLRITATTICGSDLHLYTNAMLDMHTDDILGHEFMGIIEEVGSDVKKLQKGQRVVVAFDIACGKCDYCKREEYTGCDTTNPSKLMEEMYGHRTAALFGYSHLTGGTPGGQADYVRVPFADVNCLPLPEDIPDEKGLYLSDVIPTAYHSCEFGNVQKGSTVAIWGLGPIGLIAARWAQIRGASRIIGIDCIPERLRVASEVLKIETLNFKEENTVKGLFERVPGGVDCALECAGFEYPNSLVHKVERALSLETDTADILSEMITATRKFGNISIIGVYSGYANHFPIGALMEKAITVKGGQSPTQKYWGMCLEKLRSGEMDPSFILTHRGKLSDAPQLYDQFYKREGVIKCFLRPDGIDHHGHPINKDTQ</sequence>
<dbReference type="InterPro" id="IPR036291">
    <property type="entry name" value="NAD(P)-bd_dom_sf"/>
</dbReference>
<evidence type="ECO:0000256" key="2">
    <source>
        <dbReference type="ARBA" id="ARBA00022723"/>
    </source>
</evidence>
<accession>A0A2P6MM68</accession>
<dbReference type="Pfam" id="PF08240">
    <property type="entry name" value="ADH_N"/>
    <property type="match status" value="1"/>
</dbReference>
<evidence type="ECO:0000256" key="3">
    <source>
        <dbReference type="ARBA" id="ARBA00022833"/>
    </source>
</evidence>
<evidence type="ECO:0000313" key="7">
    <source>
        <dbReference type="Proteomes" id="UP000241769"/>
    </source>
</evidence>
<keyword evidence="3" id="KW-0862">Zinc</keyword>
<dbReference type="Gene3D" id="3.40.50.720">
    <property type="entry name" value="NAD(P)-binding Rossmann-like Domain"/>
    <property type="match status" value="1"/>
</dbReference>
<organism evidence="6 7">
    <name type="scientific">Planoprotostelium fungivorum</name>
    <dbReference type="NCBI Taxonomy" id="1890364"/>
    <lineage>
        <taxon>Eukaryota</taxon>
        <taxon>Amoebozoa</taxon>
        <taxon>Evosea</taxon>
        <taxon>Variosea</taxon>
        <taxon>Cavosteliida</taxon>
        <taxon>Cavosteliaceae</taxon>
        <taxon>Planoprotostelium</taxon>
    </lineage>
</organism>
<dbReference type="SUPFAM" id="SSF51735">
    <property type="entry name" value="NAD(P)-binding Rossmann-fold domains"/>
    <property type="match status" value="1"/>
</dbReference>
<dbReference type="EMBL" id="MDYQ01000812">
    <property type="protein sequence ID" value="PRP72795.1"/>
    <property type="molecule type" value="Genomic_DNA"/>
</dbReference>
<dbReference type="GO" id="GO:0016491">
    <property type="term" value="F:oxidoreductase activity"/>
    <property type="evidence" value="ECO:0007669"/>
    <property type="project" value="UniProtKB-KW"/>
</dbReference>
<reference evidence="6 7" key="1">
    <citation type="journal article" date="2018" name="Genome Biol. Evol.">
        <title>Multiple Roots of Fruiting Body Formation in Amoebozoa.</title>
        <authorList>
            <person name="Hillmann F."/>
            <person name="Forbes G."/>
            <person name="Novohradska S."/>
            <person name="Ferling I."/>
            <person name="Riege K."/>
            <person name="Groth M."/>
            <person name="Westermann M."/>
            <person name="Marz M."/>
            <person name="Spaller T."/>
            <person name="Winckler T."/>
            <person name="Schaap P."/>
            <person name="Glockner G."/>
        </authorList>
    </citation>
    <scope>NUCLEOTIDE SEQUENCE [LARGE SCALE GENOMIC DNA]</scope>
    <source>
        <strain evidence="6 7">Jena</strain>
    </source>
</reference>
<dbReference type="AlphaFoldDB" id="A0A2P6MM68"/>
<dbReference type="InterPro" id="IPR011032">
    <property type="entry name" value="GroES-like_sf"/>
</dbReference>
<name>A0A2P6MM68_9EUKA</name>
<dbReference type="STRING" id="1890364.A0A2P6MM68"/>
<dbReference type="GO" id="GO:0008270">
    <property type="term" value="F:zinc ion binding"/>
    <property type="evidence" value="ECO:0007669"/>
    <property type="project" value="InterPro"/>
</dbReference>
<dbReference type="FunCoup" id="A0A2P6MM68">
    <property type="interactions" value="489"/>
</dbReference>
<dbReference type="PROSITE" id="PS00059">
    <property type="entry name" value="ADH_ZINC"/>
    <property type="match status" value="1"/>
</dbReference>
<keyword evidence="7" id="KW-1185">Reference proteome</keyword>